<dbReference type="Pfam" id="PF06574">
    <property type="entry name" value="FAD_syn"/>
    <property type="match status" value="1"/>
</dbReference>
<comment type="catalytic activity">
    <reaction evidence="11">
        <text>FMN + ATP + H(+) = FAD + diphosphate</text>
        <dbReference type="Rhea" id="RHEA:17237"/>
        <dbReference type="ChEBI" id="CHEBI:15378"/>
        <dbReference type="ChEBI" id="CHEBI:30616"/>
        <dbReference type="ChEBI" id="CHEBI:33019"/>
        <dbReference type="ChEBI" id="CHEBI:57692"/>
        <dbReference type="ChEBI" id="CHEBI:58210"/>
        <dbReference type="EC" id="2.7.7.2"/>
    </reaction>
</comment>
<comment type="caution">
    <text evidence="13">The sequence shown here is derived from an EMBL/GenBank/DDBJ whole genome shotgun (WGS) entry which is preliminary data.</text>
</comment>
<proteinExistence type="inferred from homology"/>
<keyword evidence="9" id="KW-0274">FAD</keyword>
<dbReference type="Gene3D" id="3.40.50.620">
    <property type="entry name" value="HUPs"/>
    <property type="match status" value="1"/>
</dbReference>
<dbReference type="GO" id="GO:0008531">
    <property type="term" value="F:riboflavin kinase activity"/>
    <property type="evidence" value="ECO:0007669"/>
    <property type="project" value="TreeGrafter"/>
</dbReference>
<sequence>MKIIHLNNVDFIGEFINSTVLALGFFDGVHLGHQQLIMQAKEISKRKNLKLAVMTFYPHPKEILQGGKFNYLMTPEAKEEKMRQLGVDYLYIVDFNKGFAKLSPSAFVKHYIINLNVTHVVAGFDYTYGHKGRGTMDTMREQAGGEFEVTVLPKVELNGIKISSTHIRNLLFMGDVKQVKSFMGYDYEAKGQLYTASSGKLSQTSKLQNFLPKRNAYIFVPSNHCLIPCLGNYIVEVLFFNSTESATAEIFLGPSNEKKVIIQFCNQLKINYKDIEFRIKWMKRFENGGIKKEHQL</sequence>
<dbReference type="FunFam" id="3.40.50.620:FF:000021">
    <property type="entry name" value="Riboflavin biosynthesis protein"/>
    <property type="match status" value="1"/>
</dbReference>
<gene>
    <name evidence="13" type="ORF">K8V56_00720</name>
</gene>
<evidence type="ECO:0000256" key="5">
    <source>
        <dbReference type="ARBA" id="ARBA00022643"/>
    </source>
</evidence>
<evidence type="ECO:0000256" key="7">
    <source>
        <dbReference type="ARBA" id="ARBA00022695"/>
    </source>
</evidence>
<keyword evidence="10" id="KW-0067">ATP-binding</keyword>
<dbReference type="PANTHER" id="PTHR22749:SF6">
    <property type="entry name" value="RIBOFLAVIN KINASE"/>
    <property type="match status" value="1"/>
</dbReference>
<dbReference type="InterPro" id="IPR014729">
    <property type="entry name" value="Rossmann-like_a/b/a_fold"/>
</dbReference>
<evidence type="ECO:0000313" key="14">
    <source>
        <dbReference type="Proteomes" id="UP000698173"/>
    </source>
</evidence>
<evidence type="ECO:0000256" key="6">
    <source>
        <dbReference type="ARBA" id="ARBA00022679"/>
    </source>
</evidence>
<dbReference type="GO" id="GO:0005524">
    <property type="term" value="F:ATP binding"/>
    <property type="evidence" value="ECO:0007669"/>
    <property type="project" value="UniProtKB-KW"/>
</dbReference>
<dbReference type="Proteomes" id="UP000698173">
    <property type="component" value="Unassembled WGS sequence"/>
</dbReference>
<evidence type="ECO:0000256" key="2">
    <source>
        <dbReference type="ARBA" id="ARBA00010214"/>
    </source>
</evidence>
<evidence type="ECO:0000313" key="13">
    <source>
        <dbReference type="EMBL" id="HJF30284.1"/>
    </source>
</evidence>
<keyword evidence="7" id="KW-0548">Nucleotidyltransferase</keyword>
<evidence type="ECO:0000256" key="9">
    <source>
        <dbReference type="ARBA" id="ARBA00022827"/>
    </source>
</evidence>
<evidence type="ECO:0000256" key="3">
    <source>
        <dbReference type="ARBA" id="ARBA00012393"/>
    </source>
</evidence>
<dbReference type="PANTHER" id="PTHR22749">
    <property type="entry name" value="RIBOFLAVIN KINASE/FMN ADENYLYLTRANSFERASE"/>
    <property type="match status" value="1"/>
</dbReference>
<organism evidence="13 14">
    <name type="scientific">Sporosarcina psychrophila</name>
    <name type="common">Bacillus psychrophilus</name>
    <dbReference type="NCBI Taxonomy" id="1476"/>
    <lineage>
        <taxon>Bacteria</taxon>
        <taxon>Bacillati</taxon>
        <taxon>Bacillota</taxon>
        <taxon>Bacilli</taxon>
        <taxon>Bacillales</taxon>
        <taxon>Caryophanaceae</taxon>
        <taxon>Sporosarcina</taxon>
    </lineage>
</organism>
<feature type="domain" description="FAD synthetase" evidence="12">
    <location>
        <begin position="17"/>
        <end position="165"/>
    </location>
</feature>
<keyword evidence="6" id="KW-0808">Transferase</keyword>
<dbReference type="GO" id="GO:0009398">
    <property type="term" value="P:FMN biosynthetic process"/>
    <property type="evidence" value="ECO:0007669"/>
    <property type="project" value="TreeGrafter"/>
</dbReference>
<dbReference type="InterPro" id="IPR023468">
    <property type="entry name" value="Riboflavin_kinase"/>
</dbReference>
<comment type="similarity">
    <text evidence="2">Belongs to the RibF family.</text>
</comment>
<dbReference type="CDD" id="cd02064">
    <property type="entry name" value="FAD_synthetase_N"/>
    <property type="match status" value="1"/>
</dbReference>
<protein>
    <recommendedName>
        <fullName evidence="3">FAD synthase</fullName>
        <ecNumber evidence="3">2.7.7.2</ecNumber>
    </recommendedName>
</protein>
<dbReference type="GO" id="GO:0009231">
    <property type="term" value="P:riboflavin biosynthetic process"/>
    <property type="evidence" value="ECO:0007669"/>
    <property type="project" value="InterPro"/>
</dbReference>
<evidence type="ECO:0000259" key="12">
    <source>
        <dbReference type="Pfam" id="PF06574"/>
    </source>
</evidence>
<evidence type="ECO:0000256" key="10">
    <source>
        <dbReference type="ARBA" id="ARBA00022840"/>
    </source>
</evidence>
<name>A0A921KCY7_SPOPS</name>
<evidence type="ECO:0000256" key="4">
    <source>
        <dbReference type="ARBA" id="ARBA00022630"/>
    </source>
</evidence>
<accession>A0A921KCY7</accession>
<evidence type="ECO:0000256" key="8">
    <source>
        <dbReference type="ARBA" id="ARBA00022741"/>
    </source>
</evidence>
<dbReference type="EC" id="2.7.7.2" evidence="3"/>
<keyword evidence="5" id="KW-0288">FMN</keyword>
<evidence type="ECO:0000256" key="1">
    <source>
        <dbReference type="ARBA" id="ARBA00004726"/>
    </source>
</evidence>
<dbReference type="AlphaFoldDB" id="A0A921KCY7"/>
<dbReference type="GO" id="GO:0003919">
    <property type="term" value="F:FMN adenylyltransferase activity"/>
    <property type="evidence" value="ECO:0007669"/>
    <property type="project" value="UniProtKB-EC"/>
</dbReference>
<dbReference type="SUPFAM" id="SSF52374">
    <property type="entry name" value="Nucleotidylyl transferase"/>
    <property type="match status" value="1"/>
</dbReference>
<dbReference type="EMBL" id="DYWT01000011">
    <property type="protein sequence ID" value="HJF30284.1"/>
    <property type="molecule type" value="Genomic_DNA"/>
</dbReference>
<comment type="pathway">
    <text evidence="1">Cofactor biosynthesis; FAD biosynthesis; FAD from FMN: step 1/1.</text>
</comment>
<reference evidence="13" key="1">
    <citation type="journal article" date="2021" name="PeerJ">
        <title>Extensive microbial diversity within the chicken gut microbiome revealed by metagenomics and culture.</title>
        <authorList>
            <person name="Gilroy R."/>
            <person name="Ravi A."/>
            <person name="Getino M."/>
            <person name="Pursley I."/>
            <person name="Horton D.L."/>
            <person name="Alikhan N.F."/>
            <person name="Baker D."/>
            <person name="Gharbi K."/>
            <person name="Hall N."/>
            <person name="Watson M."/>
            <person name="Adriaenssens E.M."/>
            <person name="Foster-Nyarko E."/>
            <person name="Jarju S."/>
            <person name="Secka A."/>
            <person name="Antonio M."/>
            <person name="Oren A."/>
            <person name="Chaudhuri R.R."/>
            <person name="La Ragione R."/>
            <person name="Hildebrand F."/>
            <person name="Pallen M.J."/>
        </authorList>
    </citation>
    <scope>NUCLEOTIDE SEQUENCE</scope>
    <source>
        <strain evidence="13">CHK171-7178</strain>
    </source>
</reference>
<reference evidence="13" key="2">
    <citation type="submission" date="2021-09" db="EMBL/GenBank/DDBJ databases">
        <authorList>
            <person name="Gilroy R."/>
        </authorList>
    </citation>
    <scope>NUCLEOTIDE SEQUENCE</scope>
    <source>
        <strain evidence="13">CHK171-7178</strain>
    </source>
</reference>
<evidence type="ECO:0000256" key="11">
    <source>
        <dbReference type="ARBA" id="ARBA00049494"/>
    </source>
</evidence>
<keyword evidence="8" id="KW-0547">Nucleotide-binding</keyword>
<keyword evidence="4" id="KW-0285">Flavoprotein</keyword>
<dbReference type="InterPro" id="IPR015864">
    <property type="entry name" value="FAD_synthase"/>
</dbReference>